<dbReference type="PANTHER" id="PTHR45721:SF5">
    <property type="entry name" value="PRELAMIN-A_C"/>
    <property type="match status" value="1"/>
</dbReference>
<dbReference type="EMBL" id="JAGKHQ010000021">
    <property type="protein sequence ID" value="KAG7475198.1"/>
    <property type="molecule type" value="Genomic_DNA"/>
</dbReference>
<dbReference type="InterPro" id="IPR003118">
    <property type="entry name" value="Pointed_dom"/>
</dbReference>
<keyword evidence="9 16" id="KW-0238">DNA-binding</keyword>
<dbReference type="FunFam" id="1.10.10.10:FF:000039">
    <property type="entry name" value="Friend leukemia integration 1 transcription factor"/>
    <property type="match status" value="1"/>
</dbReference>
<keyword evidence="4" id="KW-0488">Methylation</keyword>
<dbReference type="Pfam" id="PF00932">
    <property type="entry name" value="LTD"/>
    <property type="match status" value="1"/>
</dbReference>
<evidence type="ECO:0000256" key="14">
    <source>
        <dbReference type="ARBA" id="ARBA00024186"/>
    </source>
</evidence>
<feature type="region of interest" description="Disordered" evidence="18">
    <location>
        <begin position="914"/>
        <end position="993"/>
    </location>
</feature>
<feature type="coiled-coil region" evidence="17">
    <location>
        <begin position="45"/>
        <end position="358"/>
    </location>
</feature>
<evidence type="ECO:0000256" key="15">
    <source>
        <dbReference type="RuleBase" id="RU000685"/>
    </source>
</evidence>
<dbReference type="GO" id="GO:0043565">
    <property type="term" value="F:sequence-specific DNA binding"/>
    <property type="evidence" value="ECO:0007669"/>
    <property type="project" value="InterPro"/>
</dbReference>
<keyword evidence="11 16" id="KW-0539">Nucleus</keyword>
<evidence type="ECO:0000259" key="20">
    <source>
        <dbReference type="PROSITE" id="PS51433"/>
    </source>
</evidence>
<comment type="subcellular location">
    <subcellularLocation>
        <location evidence="14">Nucleus lamina</location>
    </subcellularLocation>
    <subcellularLocation>
        <location evidence="1">Nucleus matrix</location>
    </subcellularLocation>
    <subcellularLocation>
        <location evidence="2">Nucleus</location>
        <location evidence="2">Nucleoplasm</location>
    </subcellularLocation>
</comment>
<keyword evidence="12" id="KW-0449">Lipoprotein</keyword>
<dbReference type="PROSITE" id="PS00226">
    <property type="entry name" value="IF_ROD_1"/>
    <property type="match status" value="1"/>
</dbReference>
<reference evidence="23 24" key="1">
    <citation type="journal article" date="2021" name="Sci. Rep.">
        <title>Chromosome anchoring in Senegalese sole (Solea senegalensis) reveals sex-associated markers and genome rearrangements in flatfish.</title>
        <authorList>
            <person name="Guerrero-Cozar I."/>
            <person name="Gomez-Garrido J."/>
            <person name="Berbel C."/>
            <person name="Martinez-Blanch J.F."/>
            <person name="Alioto T."/>
            <person name="Claros M.G."/>
            <person name="Gagnaire P.A."/>
            <person name="Manchado M."/>
        </authorList>
    </citation>
    <scope>NUCLEOTIDE SEQUENCE [LARGE SCALE GENOMIC DNA]</scope>
    <source>
        <strain evidence="23">Sse05_10M</strain>
    </source>
</reference>
<keyword evidence="6 15" id="KW-0403">Intermediate filament</keyword>
<organism evidence="23 24">
    <name type="scientific">Solea senegalensis</name>
    <name type="common">Senegalese sole</name>
    <dbReference type="NCBI Taxonomy" id="28829"/>
    <lineage>
        <taxon>Eukaryota</taxon>
        <taxon>Metazoa</taxon>
        <taxon>Chordata</taxon>
        <taxon>Craniata</taxon>
        <taxon>Vertebrata</taxon>
        <taxon>Euteleostomi</taxon>
        <taxon>Actinopterygii</taxon>
        <taxon>Neopterygii</taxon>
        <taxon>Teleostei</taxon>
        <taxon>Neoteleostei</taxon>
        <taxon>Acanthomorphata</taxon>
        <taxon>Carangaria</taxon>
        <taxon>Pleuronectiformes</taxon>
        <taxon>Pleuronectoidei</taxon>
        <taxon>Soleidae</taxon>
        <taxon>Solea</taxon>
    </lineage>
</organism>
<feature type="compositionally biased region" description="Polar residues" evidence="18">
    <location>
        <begin position="914"/>
        <end position="923"/>
    </location>
</feature>
<evidence type="ECO:0000256" key="13">
    <source>
        <dbReference type="ARBA" id="ARBA00023289"/>
    </source>
</evidence>
<dbReference type="PROSITE" id="PS50061">
    <property type="entry name" value="ETS_DOMAIN_3"/>
    <property type="match status" value="1"/>
</dbReference>
<evidence type="ECO:0000256" key="9">
    <source>
        <dbReference type="ARBA" id="ARBA00023125"/>
    </source>
</evidence>
<dbReference type="SMART" id="SM01391">
    <property type="entry name" value="Filament"/>
    <property type="match status" value="1"/>
</dbReference>
<keyword evidence="7" id="KW-0805">Transcription regulation</keyword>
<evidence type="ECO:0000313" key="24">
    <source>
        <dbReference type="Proteomes" id="UP000693946"/>
    </source>
</evidence>
<dbReference type="GO" id="GO:0005652">
    <property type="term" value="C:nuclear lamina"/>
    <property type="evidence" value="ECO:0007669"/>
    <property type="project" value="UniProtKB-SubCell"/>
</dbReference>
<dbReference type="GO" id="GO:0016363">
    <property type="term" value="C:nuclear matrix"/>
    <property type="evidence" value="ECO:0007669"/>
    <property type="project" value="UniProtKB-SubCell"/>
</dbReference>
<comment type="caution">
    <text evidence="23">The sequence shown here is derived from an EMBL/GenBank/DDBJ whole genome shotgun (WGS) entry which is preliminary data.</text>
</comment>
<feature type="domain" description="LTD" evidence="21">
    <location>
        <begin position="453"/>
        <end position="570"/>
    </location>
</feature>
<dbReference type="GO" id="GO:0051664">
    <property type="term" value="P:nuclear pore localization"/>
    <property type="evidence" value="ECO:0007669"/>
    <property type="project" value="TreeGrafter"/>
</dbReference>
<dbReference type="SMART" id="SM00251">
    <property type="entry name" value="SAM_PNT"/>
    <property type="match status" value="1"/>
</dbReference>
<accession>A0AAV6PSC9</accession>
<keyword evidence="13" id="KW-0636">Prenylation</keyword>
<dbReference type="Pfam" id="PF00038">
    <property type="entry name" value="Filament"/>
    <property type="match status" value="1"/>
</dbReference>
<dbReference type="Proteomes" id="UP000693946">
    <property type="component" value="Linkage Group LG9"/>
</dbReference>
<name>A0AAV6PSC9_SOLSE</name>
<evidence type="ECO:0000256" key="6">
    <source>
        <dbReference type="ARBA" id="ARBA00022754"/>
    </source>
</evidence>
<dbReference type="Pfam" id="PF00178">
    <property type="entry name" value="Ets"/>
    <property type="match status" value="1"/>
</dbReference>
<dbReference type="GO" id="GO:0005200">
    <property type="term" value="F:structural constituent of cytoskeleton"/>
    <property type="evidence" value="ECO:0007669"/>
    <property type="project" value="TreeGrafter"/>
</dbReference>
<gene>
    <name evidence="23" type="ORF">JOB18_026778</name>
</gene>
<comment type="similarity">
    <text evidence="3 16">Belongs to the ETS family.</text>
</comment>
<evidence type="ECO:0000256" key="1">
    <source>
        <dbReference type="ARBA" id="ARBA00004109"/>
    </source>
</evidence>
<keyword evidence="10" id="KW-0804">Transcription</keyword>
<evidence type="ECO:0000256" key="17">
    <source>
        <dbReference type="SAM" id="Coils"/>
    </source>
</evidence>
<feature type="compositionally biased region" description="Polar residues" evidence="18">
    <location>
        <begin position="968"/>
        <end position="979"/>
    </location>
</feature>
<dbReference type="FunFam" id="1.10.150.50:FF:000010">
    <property type="entry name" value="Fli-1 proto-oncogene, ETS transcription factor"/>
    <property type="match status" value="1"/>
</dbReference>
<dbReference type="AlphaFoldDB" id="A0AAV6PSC9"/>
<evidence type="ECO:0000256" key="8">
    <source>
        <dbReference type="ARBA" id="ARBA00023054"/>
    </source>
</evidence>
<dbReference type="PROSITE" id="PS51842">
    <property type="entry name" value="IF_ROD_2"/>
    <property type="match status" value="1"/>
</dbReference>
<feature type="domain" description="PNT" evidence="20">
    <location>
        <begin position="794"/>
        <end position="880"/>
    </location>
</feature>
<evidence type="ECO:0000256" key="16">
    <source>
        <dbReference type="RuleBase" id="RU004019"/>
    </source>
</evidence>
<dbReference type="InterPro" id="IPR018039">
    <property type="entry name" value="IF_conserved"/>
</dbReference>
<evidence type="ECO:0000256" key="7">
    <source>
        <dbReference type="ARBA" id="ARBA00023015"/>
    </source>
</evidence>
<dbReference type="InterPro" id="IPR039008">
    <property type="entry name" value="IF_rod_dom"/>
</dbReference>
<dbReference type="GO" id="GO:0007097">
    <property type="term" value="P:nuclear migration"/>
    <property type="evidence" value="ECO:0007669"/>
    <property type="project" value="TreeGrafter"/>
</dbReference>
<evidence type="ECO:0000256" key="11">
    <source>
        <dbReference type="ARBA" id="ARBA00023242"/>
    </source>
</evidence>
<dbReference type="GO" id="GO:0003700">
    <property type="term" value="F:DNA-binding transcription factor activity"/>
    <property type="evidence" value="ECO:0007669"/>
    <property type="project" value="InterPro"/>
</dbReference>
<evidence type="ECO:0000259" key="21">
    <source>
        <dbReference type="PROSITE" id="PS51841"/>
    </source>
</evidence>
<dbReference type="Pfam" id="PF02198">
    <property type="entry name" value="SAM_PNT"/>
    <property type="match status" value="1"/>
</dbReference>
<keyword evidence="24" id="KW-1185">Reference proteome</keyword>
<keyword evidence="5" id="KW-0597">Phosphoprotein</keyword>
<dbReference type="PROSITE" id="PS00345">
    <property type="entry name" value="ETS_DOMAIN_1"/>
    <property type="match status" value="1"/>
</dbReference>
<evidence type="ECO:0000259" key="19">
    <source>
        <dbReference type="PROSITE" id="PS50061"/>
    </source>
</evidence>
<protein>
    <submittedName>
        <fullName evidence="23">Lamin</fullName>
    </submittedName>
</protein>
<evidence type="ECO:0000256" key="18">
    <source>
        <dbReference type="SAM" id="MobiDB-lite"/>
    </source>
</evidence>
<evidence type="ECO:0000256" key="10">
    <source>
        <dbReference type="ARBA" id="ARBA00023163"/>
    </source>
</evidence>
<dbReference type="PROSITE" id="PS51433">
    <property type="entry name" value="PNT"/>
    <property type="match status" value="1"/>
</dbReference>
<evidence type="ECO:0000256" key="5">
    <source>
        <dbReference type="ARBA" id="ARBA00022553"/>
    </source>
</evidence>
<sequence length="1167" mass="131307">METPGQKRMSRGATTSPSPARITRLQEKEDLCNLNDRLAVYIDKVRSLEAENAGLRLRITESESSVTRDLSGIKAAYETELADARKTLDQVAKERARLQLELSKVREEHKELKARNSKKESDLEAALARLRDLEALLNSKDASLNTALGEKRALEAEVKDLKAQMAKLNSNFADAKRQLQDEMLRRVDAENRLQTLKEELEFQKNIYNEELRESKHRFNSSLVEMDSGRQQEFESKLAEALMELRAQHEDQVRLYKQELEKTYESKLENARLSADRNSHLVGAAHEELQQSRVRIEGMSAQLSQLQKQLSASEANVRNLEESLARERDLMRRRMEEKEREMAEVRARMQQQLDDYQELLDIKLALDMEISAYRKLLEGEEERLRLSPSPPPTKVAITRTSGSGHAHTSRLLLSSTATAASSSRNSSGTATKKRRLNDNDSETSSVAGGTVTKTRISQHASASGRITVEEVDLEGKYIRLSNKADEDQPLGHWQVKRQVESSTPIVYKFPPKFTLKAGGAVTIWAANSGGSHNPPTDLLWKTQNSWGTGDLLQTYLINANGEEMAMRKVTRTLFQDDEDDDMGAHSTSGAENEYNLRSRTVICGSCGQPSDRGSGVCSSSGGLPEGLVGHSFFMGTNEPRQGRNKRESCSVIHSVSKSVKHDNDVLELRFYLAVLLRRLTFHFRECRKSEALSVVSEDQPIFEPPYSTTMHMKTEMTSPGGFGQTSKQSPEPTEPEWVGSRAQNSGKRSEHMNGSSAESPVDCSVTKRSRHMSNDGAPMVYQVSYAEPRVSPETTTPPSSSTEEKRVIVPADPEVWTQDHVRQWLDWAIKEYVLEEVDVMLFQALDGKALCKMTKDDMMRLTSAYNADMLLSHLNYLRQSSPTFSYSTTPTNNTPPQQPRLQVKAESDFDEISRRNSWPANTMTAVPKGSSMEHHHSTRVTEPAPRIVQDPYQTLGPLSSRLANPEGQAVSSSKNRTGKQSPYKLPDPSAHRPVGSGQIQLWQFLLELLSDSNNAGIITWEGTNGEFKMTDPDEVAKRWGERKSKPNMNYDKLSRALRYYYDKNIMTKVHGKRYAYKFDFQGISQAHQNHAAEGGIVKYQTEMSYVQPYHSHQPKMNFMGGHPSPMPVSPGNFFASPSTYWNSPNSPIYPGSAMTRHPATHSHLSSYY</sequence>
<keyword evidence="8 17" id="KW-0175">Coiled coil</keyword>
<evidence type="ECO:0000256" key="3">
    <source>
        <dbReference type="ARBA" id="ARBA00005562"/>
    </source>
</evidence>
<feature type="domain" description="ETS" evidence="19">
    <location>
        <begin position="998"/>
        <end position="1078"/>
    </location>
</feature>
<dbReference type="GO" id="GO:0006998">
    <property type="term" value="P:nuclear envelope organization"/>
    <property type="evidence" value="ECO:0007669"/>
    <property type="project" value="TreeGrafter"/>
</dbReference>
<dbReference type="SMART" id="SM00413">
    <property type="entry name" value="ETS"/>
    <property type="match status" value="1"/>
</dbReference>
<dbReference type="InterPro" id="IPR000418">
    <property type="entry name" value="Ets_dom"/>
</dbReference>
<feature type="compositionally biased region" description="Polar residues" evidence="18">
    <location>
        <begin position="740"/>
        <end position="757"/>
    </location>
</feature>
<feature type="domain" description="IF rod" evidence="22">
    <location>
        <begin position="27"/>
        <end position="383"/>
    </location>
</feature>
<evidence type="ECO:0000259" key="22">
    <source>
        <dbReference type="PROSITE" id="PS51842"/>
    </source>
</evidence>
<feature type="region of interest" description="Disordered" evidence="18">
    <location>
        <begin position="712"/>
        <end position="771"/>
    </location>
</feature>
<dbReference type="PROSITE" id="PS51841">
    <property type="entry name" value="LTD"/>
    <property type="match status" value="1"/>
</dbReference>
<evidence type="ECO:0000313" key="23">
    <source>
        <dbReference type="EMBL" id="KAG7475198.1"/>
    </source>
</evidence>
<dbReference type="PROSITE" id="PS00346">
    <property type="entry name" value="ETS_DOMAIN_2"/>
    <property type="match status" value="1"/>
</dbReference>
<dbReference type="GO" id="GO:0031507">
    <property type="term" value="P:heterochromatin formation"/>
    <property type="evidence" value="ECO:0007669"/>
    <property type="project" value="TreeGrafter"/>
</dbReference>
<feature type="compositionally biased region" description="Polar residues" evidence="18">
    <location>
        <begin position="441"/>
        <end position="450"/>
    </location>
</feature>
<dbReference type="GO" id="GO:0090435">
    <property type="term" value="P:protein localization to nuclear envelope"/>
    <property type="evidence" value="ECO:0007669"/>
    <property type="project" value="TreeGrafter"/>
</dbReference>
<evidence type="ECO:0000256" key="2">
    <source>
        <dbReference type="ARBA" id="ARBA00004642"/>
    </source>
</evidence>
<dbReference type="PANTHER" id="PTHR45721">
    <property type="entry name" value="LAMIN DM0-RELATED"/>
    <property type="match status" value="1"/>
</dbReference>
<proteinExistence type="inferred from homology"/>
<dbReference type="GO" id="GO:0005654">
    <property type="term" value="C:nucleoplasm"/>
    <property type="evidence" value="ECO:0007669"/>
    <property type="project" value="UniProtKB-SubCell"/>
</dbReference>
<evidence type="ECO:0000256" key="12">
    <source>
        <dbReference type="ARBA" id="ARBA00023288"/>
    </source>
</evidence>
<feature type="region of interest" description="Disordered" evidence="18">
    <location>
        <begin position="380"/>
        <end position="450"/>
    </location>
</feature>
<dbReference type="GO" id="GO:0005882">
    <property type="term" value="C:intermediate filament"/>
    <property type="evidence" value="ECO:0007669"/>
    <property type="project" value="UniProtKB-KW"/>
</dbReference>
<feature type="compositionally biased region" description="Low complexity" evidence="18">
    <location>
        <begin position="408"/>
        <end position="429"/>
    </location>
</feature>
<evidence type="ECO:0000256" key="4">
    <source>
        <dbReference type="ARBA" id="ARBA00022481"/>
    </source>
</evidence>
<comment type="similarity">
    <text evidence="15">Belongs to the intermediate filament family.</text>
</comment>
<dbReference type="InterPro" id="IPR001322">
    <property type="entry name" value="Lamin_tail_dom"/>
</dbReference>